<dbReference type="Proteomes" id="UP000001357">
    <property type="component" value="Unassembled WGS sequence"/>
</dbReference>
<organism evidence="5 6">
    <name type="scientific">Monosiga brevicollis</name>
    <name type="common">Choanoflagellate</name>
    <dbReference type="NCBI Taxonomy" id="81824"/>
    <lineage>
        <taxon>Eukaryota</taxon>
        <taxon>Choanoflagellata</taxon>
        <taxon>Craspedida</taxon>
        <taxon>Salpingoecidae</taxon>
        <taxon>Monosiga</taxon>
    </lineage>
</organism>
<evidence type="ECO:0000259" key="4">
    <source>
        <dbReference type="PROSITE" id="PS51846"/>
    </source>
</evidence>
<keyword evidence="2 3" id="KW-0812">Transmembrane</keyword>
<keyword evidence="6" id="KW-1185">Reference proteome</keyword>
<protein>
    <recommendedName>
        <fullName evidence="4">CNNM transmembrane domain-containing protein</fullName>
    </recommendedName>
</protein>
<feature type="non-terminal residue" evidence="5">
    <location>
        <position position="1"/>
    </location>
</feature>
<dbReference type="Gene3D" id="3.10.580.10">
    <property type="entry name" value="CBS-domain"/>
    <property type="match status" value="1"/>
</dbReference>
<dbReference type="KEGG" id="mbr:MONBRDRAFT_1294"/>
<dbReference type="PANTHER" id="PTHR12064">
    <property type="entry name" value="METAL TRANSPORTER CNNM"/>
    <property type="match status" value="1"/>
</dbReference>
<dbReference type="EMBL" id="CH991544">
    <property type="protein sequence ID" value="EDQ91679.1"/>
    <property type="molecule type" value="Genomic_DNA"/>
</dbReference>
<feature type="transmembrane region" description="Helical" evidence="3">
    <location>
        <begin position="7"/>
        <end position="28"/>
    </location>
</feature>
<accession>A9URX1</accession>
<dbReference type="InParanoid" id="A9URX1"/>
<feature type="non-terminal residue" evidence="5">
    <location>
        <position position="288"/>
    </location>
</feature>
<evidence type="ECO:0000313" key="6">
    <source>
        <dbReference type="Proteomes" id="UP000001357"/>
    </source>
</evidence>
<dbReference type="InterPro" id="IPR002550">
    <property type="entry name" value="CNNM"/>
</dbReference>
<gene>
    <name evidence="5" type="ORF">MONBRDRAFT_1294</name>
</gene>
<dbReference type="GeneID" id="5888697"/>
<keyword evidence="2 3" id="KW-0472">Membrane</keyword>
<dbReference type="GO" id="GO:0010960">
    <property type="term" value="P:magnesium ion homeostasis"/>
    <property type="evidence" value="ECO:0007669"/>
    <property type="project" value="InterPro"/>
</dbReference>
<proteinExistence type="predicted"/>
<dbReference type="RefSeq" id="XP_001742965.1">
    <property type="nucleotide sequence ID" value="XM_001742913.1"/>
</dbReference>
<feature type="transmembrane region" description="Helical" evidence="3">
    <location>
        <begin position="114"/>
        <end position="136"/>
    </location>
</feature>
<dbReference type="STRING" id="81824.A9URX1"/>
<dbReference type="PROSITE" id="PS51846">
    <property type="entry name" value="CNNM"/>
    <property type="match status" value="1"/>
</dbReference>
<evidence type="ECO:0000256" key="2">
    <source>
        <dbReference type="PROSITE-ProRule" id="PRU01193"/>
    </source>
</evidence>
<feature type="domain" description="CNNM transmembrane" evidence="4">
    <location>
        <begin position="1"/>
        <end position="176"/>
    </location>
</feature>
<dbReference type="InterPro" id="IPR045095">
    <property type="entry name" value="ACDP"/>
</dbReference>
<dbReference type="GO" id="GO:0016020">
    <property type="term" value="C:membrane"/>
    <property type="evidence" value="ECO:0007669"/>
    <property type="project" value="UniProtKB-UniRule"/>
</dbReference>
<keyword evidence="2 3" id="KW-1133">Transmembrane helix</keyword>
<dbReference type="SUPFAM" id="SSF54631">
    <property type="entry name" value="CBS-domain pair"/>
    <property type="match status" value="1"/>
</dbReference>
<evidence type="ECO:0000313" key="5">
    <source>
        <dbReference type="EMBL" id="EDQ91679.1"/>
    </source>
</evidence>
<dbReference type="GO" id="GO:0022857">
    <property type="term" value="F:transmembrane transporter activity"/>
    <property type="evidence" value="ECO:0000318"/>
    <property type="project" value="GO_Central"/>
</dbReference>
<dbReference type="InterPro" id="IPR046342">
    <property type="entry name" value="CBS_dom_sf"/>
</dbReference>
<evidence type="ECO:0000256" key="1">
    <source>
        <dbReference type="ARBA" id="ARBA00022737"/>
    </source>
</evidence>
<evidence type="ECO:0000256" key="3">
    <source>
        <dbReference type="SAM" id="Phobius"/>
    </source>
</evidence>
<reference evidence="5 6" key="1">
    <citation type="journal article" date="2008" name="Nature">
        <title>The genome of the choanoflagellate Monosiga brevicollis and the origin of metazoans.</title>
        <authorList>
            <consortium name="JGI Sequencing"/>
            <person name="King N."/>
            <person name="Westbrook M.J."/>
            <person name="Young S.L."/>
            <person name="Kuo A."/>
            <person name="Abedin M."/>
            <person name="Chapman J."/>
            <person name="Fairclough S."/>
            <person name="Hellsten U."/>
            <person name="Isogai Y."/>
            <person name="Letunic I."/>
            <person name="Marr M."/>
            <person name="Pincus D."/>
            <person name="Putnam N."/>
            <person name="Rokas A."/>
            <person name="Wright K.J."/>
            <person name="Zuzow R."/>
            <person name="Dirks W."/>
            <person name="Good M."/>
            <person name="Goodstein D."/>
            <person name="Lemons D."/>
            <person name="Li W."/>
            <person name="Lyons J.B."/>
            <person name="Morris A."/>
            <person name="Nichols S."/>
            <person name="Richter D.J."/>
            <person name="Salamov A."/>
            <person name="Bork P."/>
            <person name="Lim W.A."/>
            <person name="Manning G."/>
            <person name="Miller W.T."/>
            <person name="McGinnis W."/>
            <person name="Shapiro H."/>
            <person name="Tjian R."/>
            <person name="Grigoriev I.V."/>
            <person name="Rokhsar D."/>
        </authorList>
    </citation>
    <scope>NUCLEOTIDE SEQUENCE [LARGE SCALE GENOMIC DNA]</scope>
    <source>
        <strain evidence="6">MX1 / ATCC 50154</strain>
    </source>
</reference>
<name>A9URX1_MONBE</name>
<dbReference type="eggNOG" id="KOG2118">
    <property type="taxonomic scope" value="Eukaryota"/>
</dbReference>
<dbReference type="AlphaFoldDB" id="A9URX1"/>
<sequence length="288" mass="32154">FFIYIAICATLVLAAGIFSGLTLGLLSFDITHLQVVIQGGSERDCKRAQNILPLVSRHHLLLVTLLLSNAAVCEALPLFLDDLVSEYVAIAISVTAVLFFGEVIPQALCSKHGLAIGSFFTPFVWLMIILLFPIAWPLSKLLDCILGENHSAFFRRSELGAFVQMHGDDSTGNEEPLSSHEIDIIRGALELNDKVAADAMQPLECVFCLPFDERLSLNVMEAILDRGHSRIPVYRDSPTQMQHFILTKRLIKYRPEDGTPISEVPKHRLNRVDRDLPLYDLLNEFKNG</sequence>
<keyword evidence="1" id="KW-0677">Repeat</keyword>
<feature type="transmembrane region" description="Helical" evidence="3">
    <location>
        <begin position="87"/>
        <end position="108"/>
    </location>
</feature>
<dbReference type="OMA" id="GFFIRIT"/>
<dbReference type="PANTHER" id="PTHR12064:SF97">
    <property type="entry name" value="METAL TRANSPORTER CNNM-5"/>
    <property type="match status" value="1"/>
</dbReference>
<dbReference type="Pfam" id="PF01595">
    <property type="entry name" value="CNNM"/>
    <property type="match status" value="1"/>
</dbReference>